<organism evidence="3 4">
    <name type="scientific">Pseudomonas abyssi</name>
    <dbReference type="NCBI Taxonomy" id="170540"/>
    <lineage>
        <taxon>Bacteria</taxon>
        <taxon>Pseudomonadati</taxon>
        <taxon>Pseudomonadota</taxon>
        <taxon>Gammaproteobacteria</taxon>
        <taxon>Pseudomonadales</taxon>
        <taxon>Pseudomonadaceae</taxon>
        <taxon>Pseudomonas</taxon>
    </lineage>
</organism>
<keyword evidence="1" id="KW-0812">Transmembrane</keyword>
<evidence type="ECO:0000259" key="2">
    <source>
        <dbReference type="Pfam" id="PF00892"/>
    </source>
</evidence>
<dbReference type="GO" id="GO:0016020">
    <property type="term" value="C:membrane"/>
    <property type="evidence" value="ECO:0007669"/>
    <property type="project" value="InterPro"/>
</dbReference>
<proteinExistence type="predicted"/>
<keyword evidence="4" id="KW-1185">Reference proteome</keyword>
<sequence length="248" mass="26564">MERWAWTWVLFTLLAAIMQSARTAAQKHLSSRMTAMAATYLRYLSGLPWVLIYVIWLGGGTAHVRDLKGAAWGWILVGGLTQVLGTWALVKVFTQRNFAVGSIFSKTEALQTAVLGALFLSIPLSTAGWIAIAVGVAGIFFLILPAQGLSWSSCMTPVTGLGLLCGLSFAVSALAVYQSSNLTGLAPPLSAAFVLTVMVCIQLTVIALWLALFERGSIAAVVRDWPWSLFVGLYSAVGSIGWFTAMSL</sequence>
<evidence type="ECO:0000313" key="3">
    <source>
        <dbReference type="EMBL" id="RGP53652.1"/>
    </source>
</evidence>
<feature type="transmembrane region" description="Helical" evidence="1">
    <location>
        <begin position="113"/>
        <end position="146"/>
    </location>
</feature>
<dbReference type="Proteomes" id="UP000265411">
    <property type="component" value="Unassembled WGS sequence"/>
</dbReference>
<dbReference type="SUPFAM" id="SSF103481">
    <property type="entry name" value="Multidrug resistance efflux transporter EmrE"/>
    <property type="match status" value="1"/>
</dbReference>
<dbReference type="OrthoDB" id="6707471at2"/>
<reference evidence="3 4" key="1">
    <citation type="journal article" date="2018" name="Syst. Appl. Microbiol.">
        <title>Pseudomonas gallaeciensis sp. nov., isolated from crude-oil-contaminated intertidal sand samples after the Prestige oil spill.</title>
        <authorList>
            <person name="Mulet M."/>
            <person name="Sanchez D."/>
            <person name="Rodriguez A.C."/>
            <person name="Nogales B."/>
            <person name="Bosch R."/>
            <person name="Busquets A."/>
            <person name="Gomila M."/>
            <person name="Lalucat J."/>
            <person name="Garcia-Valdes E."/>
        </authorList>
    </citation>
    <scope>NUCLEOTIDE SEQUENCE [LARGE SCALE GENOMIC DNA]</scope>
    <source>
        <strain evidence="3 4">V113</strain>
    </source>
</reference>
<feature type="transmembrane region" description="Helical" evidence="1">
    <location>
        <begin position="189"/>
        <end position="213"/>
    </location>
</feature>
<dbReference type="RefSeq" id="WP_118131442.1">
    <property type="nucleotide sequence ID" value="NZ_LMAZ01000005.1"/>
</dbReference>
<evidence type="ECO:0000313" key="4">
    <source>
        <dbReference type="Proteomes" id="UP000265411"/>
    </source>
</evidence>
<feature type="transmembrane region" description="Helical" evidence="1">
    <location>
        <begin position="71"/>
        <end position="93"/>
    </location>
</feature>
<feature type="transmembrane region" description="Helical" evidence="1">
    <location>
        <begin position="225"/>
        <end position="245"/>
    </location>
</feature>
<dbReference type="InterPro" id="IPR037185">
    <property type="entry name" value="EmrE-like"/>
</dbReference>
<protein>
    <recommendedName>
        <fullName evidence="2">EamA domain-containing protein</fullName>
    </recommendedName>
</protein>
<dbReference type="InterPro" id="IPR000620">
    <property type="entry name" value="EamA_dom"/>
</dbReference>
<evidence type="ECO:0000256" key="1">
    <source>
        <dbReference type="SAM" id="Phobius"/>
    </source>
</evidence>
<feature type="domain" description="EamA" evidence="2">
    <location>
        <begin position="7"/>
        <end position="143"/>
    </location>
</feature>
<keyword evidence="1" id="KW-1133">Transmembrane helix</keyword>
<comment type="caution">
    <text evidence="3">The sequence shown here is derived from an EMBL/GenBank/DDBJ whole genome shotgun (WGS) entry which is preliminary data.</text>
</comment>
<gene>
    <name evidence="3" type="ORF">ASB58_14860</name>
</gene>
<feature type="transmembrane region" description="Helical" evidence="1">
    <location>
        <begin position="158"/>
        <end position="177"/>
    </location>
</feature>
<dbReference type="Pfam" id="PF00892">
    <property type="entry name" value="EamA"/>
    <property type="match status" value="1"/>
</dbReference>
<keyword evidence="1" id="KW-0472">Membrane</keyword>
<name>A0A395R1L5_9PSED</name>
<dbReference type="AlphaFoldDB" id="A0A395R1L5"/>
<dbReference type="EMBL" id="LMAZ01000005">
    <property type="protein sequence ID" value="RGP53652.1"/>
    <property type="molecule type" value="Genomic_DNA"/>
</dbReference>
<accession>A0A395R1L5</accession>
<feature type="transmembrane region" description="Helical" evidence="1">
    <location>
        <begin position="40"/>
        <end position="59"/>
    </location>
</feature>